<proteinExistence type="predicted"/>
<gene>
    <name evidence="1" type="ORF">AKL21_12125</name>
</gene>
<dbReference type="EMBL" id="LHUG01000013">
    <property type="protein sequence ID" value="PAB00044.1"/>
    <property type="molecule type" value="Genomic_DNA"/>
</dbReference>
<dbReference type="Proteomes" id="UP000216797">
    <property type="component" value="Unassembled WGS sequence"/>
</dbReference>
<sequence>MLLDKTKIYIKGIINRETKIGKVILIKIVDSNGRILPSKINTSKQIPVSTEIAVLKNRLFSFSYFKLSPLVRLFVGIHTFQYSDDTTF</sequence>
<comment type="caution">
    <text evidence="1">The sequence shown here is derived from an EMBL/GenBank/DDBJ whole genome shotgun (WGS) entry which is preliminary data.</text>
</comment>
<protein>
    <submittedName>
        <fullName evidence="1">Uncharacterized protein</fullName>
    </submittedName>
</protein>
<accession>A0A267HNZ6</accession>
<name>A0A267HNZ6_9ENTE</name>
<dbReference type="AlphaFoldDB" id="A0A267HNZ6"/>
<organism evidence="1 2">
    <name type="scientific">Enterococcus canintestini</name>
    <dbReference type="NCBI Taxonomy" id="317010"/>
    <lineage>
        <taxon>Bacteria</taxon>
        <taxon>Bacillati</taxon>
        <taxon>Bacillota</taxon>
        <taxon>Bacilli</taxon>
        <taxon>Lactobacillales</taxon>
        <taxon>Enterococcaceae</taxon>
        <taxon>Enterococcus</taxon>
    </lineage>
</organism>
<evidence type="ECO:0000313" key="1">
    <source>
        <dbReference type="EMBL" id="PAB00044.1"/>
    </source>
</evidence>
<keyword evidence="2" id="KW-1185">Reference proteome</keyword>
<reference evidence="1 2" key="1">
    <citation type="submission" date="2015-08" db="EMBL/GenBank/DDBJ databases">
        <title>Enterococcus genome sequence.</title>
        <authorList>
            <person name="Acedo J.Z."/>
            <person name="Vederas J.C."/>
        </authorList>
    </citation>
    <scope>NUCLEOTIDE SEQUENCE [LARGE SCALE GENOMIC DNA]</scope>
    <source>
        <strain evidence="1 2">49</strain>
    </source>
</reference>
<evidence type="ECO:0000313" key="2">
    <source>
        <dbReference type="Proteomes" id="UP000216797"/>
    </source>
</evidence>